<sequence>MDLTMSISQNLGWVDTGGANGSASLPSTPDGKTMYYHVVPLVDLQREKGKRPGGTLSGNSLAWNYSFAPGWGYFAANCRIFFGYF</sequence>
<gene>
    <name evidence="1" type="ORF">ALP66_01569</name>
</gene>
<organism evidence="1 2">
    <name type="scientific">Pseudomonas amygdali pv. photiniae</name>
    <dbReference type="NCBI Taxonomy" id="251724"/>
    <lineage>
        <taxon>Bacteria</taxon>
        <taxon>Pseudomonadati</taxon>
        <taxon>Pseudomonadota</taxon>
        <taxon>Gammaproteobacteria</taxon>
        <taxon>Pseudomonadales</taxon>
        <taxon>Pseudomonadaceae</taxon>
        <taxon>Pseudomonas</taxon>
        <taxon>Pseudomonas amygdali</taxon>
    </lineage>
</organism>
<comment type="caution">
    <text evidence="1">The sequence shown here is derived from an EMBL/GenBank/DDBJ whole genome shotgun (WGS) entry which is preliminary data.</text>
</comment>
<accession>A0A658KL83</accession>
<evidence type="ECO:0000313" key="1">
    <source>
        <dbReference type="EMBL" id="RMS54561.1"/>
    </source>
</evidence>
<dbReference type="AlphaFoldDB" id="A0A658KL83"/>
<dbReference type="Proteomes" id="UP000270873">
    <property type="component" value="Unassembled WGS sequence"/>
</dbReference>
<dbReference type="EMBL" id="RBSP01000065">
    <property type="protein sequence ID" value="RMS54561.1"/>
    <property type="molecule type" value="Genomic_DNA"/>
</dbReference>
<protein>
    <submittedName>
        <fullName evidence="1">Uncharacterized protein</fullName>
    </submittedName>
</protein>
<reference evidence="1 2" key="1">
    <citation type="submission" date="2018-08" db="EMBL/GenBank/DDBJ databases">
        <title>Recombination of ecologically and evolutionarily significant loci maintains genetic cohesion in the Pseudomonas syringae species complex.</title>
        <authorList>
            <person name="Dillon M."/>
            <person name="Thakur S."/>
            <person name="Almeida R.N.D."/>
            <person name="Weir B.S."/>
            <person name="Guttman D.S."/>
        </authorList>
    </citation>
    <scope>NUCLEOTIDE SEQUENCE [LARGE SCALE GENOMIC DNA]</scope>
    <source>
        <strain evidence="1 2">ICMP 7847</strain>
    </source>
</reference>
<proteinExistence type="predicted"/>
<name>A0A658KL83_PSEA0</name>
<evidence type="ECO:0000313" key="2">
    <source>
        <dbReference type="Proteomes" id="UP000270873"/>
    </source>
</evidence>